<proteinExistence type="predicted"/>
<name>A0A833QNI2_9POAL</name>
<evidence type="ECO:0000313" key="3">
    <source>
        <dbReference type="EMBL" id="KAF3326163.1"/>
    </source>
</evidence>
<sequence length="247" mass="26691">MAWGEPSTRIHSSSSPLLLPSADELEAADALLLFSLLPVMATKECHSSSASSFPNSPSDEDSLSHSSISDSLLPEAMEPQIQPDPLNILSIVASLHLIDTKGMQLAARDLIHQTADTKCKYSAATSVIPLIDLTSEETAANSLLSASSSITTTSVPAKAPSRIRCTEKMRTGPRCQPRLWRCAEEIMEFLMAAPGMVATEAEIRKSIGNGPDTSKALRLLVKQDEVKRLGIGGKNHPYLYMLNRYLS</sequence>
<protein>
    <recommendedName>
        <fullName evidence="2">HTH three-helical bundle domain-containing protein</fullName>
    </recommendedName>
</protein>
<feature type="region of interest" description="Disordered" evidence="1">
    <location>
        <begin position="47"/>
        <end position="67"/>
    </location>
</feature>
<evidence type="ECO:0000259" key="2">
    <source>
        <dbReference type="Pfam" id="PF25370"/>
    </source>
</evidence>
<dbReference type="EMBL" id="SWLB01000019">
    <property type="protein sequence ID" value="KAF3326163.1"/>
    <property type="molecule type" value="Genomic_DNA"/>
</dbReference>
<dbReference type="PANTHER" id="PTHR34799">
    <property type="entry name" value="OS07G0656300 PROTEIN"/>
    <property type="match status" value="1"/>
</dbReference>
<accession>A0A833QNI2</accession>
<gene>
    <name evidence="3" type="ORF">FCM35_KLT09243</name>
</gene>
<comment type="caution">
    <text evidence="3">The sequence shown here is derived from an EMBL/GenBank/DDBJ whole genome shotgun (WGS) entry which is preliminary data.</text>
</comment>
<feature type="domain" description="HTH three-helical bundle" evidence="2">
    <location>
        <begin position="177"/>
        <end position="219"/>
    </location>
</feature>
<dbReference type="Pfam" id="PF25370">
    <property type="entry name" value="HTH_74"/>
    <property type="match status" value="1"/>
</dbReference>
<keyword evidence="4" id="KW-1185">Reference proteome</keyword>
<dbReference type="AlphaFoldDB" id="A0A833QNI2"/>
<evidence type="ECO:0000313" key="4">
    <source>
        <dbReference type="Proteomes" id="UP000623129"/>
    </source>
</evidence>
<dbReference type="OrthoDB" id="515857at2759"/>
<dbReference type="PANTHER" id="PTHR34799:SF2">
    <property type="entry name" value="OS07G0656300 PROTEIN"/>
    <property type="match status" value="1"/>
</dbReference>
<dbReference type="Proteomes" id="UP000623129">
    <property type="component" value="Unassembled WGS sequence"/>
</dbReference>
<organism evidence="3 4">
    <name type="scientific">Carex littledalei</name>
    <dbReference type="NCBI Taxonomy" id="544730"/>
    <lineage>
        <taxon>Eukaryota</taxon>
        <taxon>Viridiplantae</taxon>
        <taxon>Streptophyta</taxon>
        <taxon>Embryophyta</taxon>
        <taxon>Tracheophyta</taxon>
        <taxon>Spermatophyta</taxon>
        <taxon>Magnoliopsida</taxon>
        <taxon>Liliopsida</taxon>
        <taxon>Poales</taxon>
        <taxon>Cyperaceae</taxon>
        <taxon>Cyperoideae</taxon>
        <taxon>Cariceae</taxon>
        <taxon>Carex</taxon>
        <taxon>Carex subgen. Euthyceras</taxon>
    </lineage>
</organism>
<reference evidence="3" key="1">
    <citation type="submission" date="2020-01" db="EMBL/GenBank/DDBJ databases">
        <title>Genome sequence of Kobresia littledalei, the first chromosome-level genome in the family Cyperaceae.</title>
        <authorList>
            <person name="Qu G."/>
        </authorList>
    </citation>
    <scope>NUCLEOTIDE SEQUENCE</scope>
    <source>
        <strain evidence="3">C.B.Clarke</strain>
        <tissue evidence="3">Leaf</tissue>
    </source>
</reference>
<dbReference type="InterPro" id="IPR057523">
    <property type="entry name" value="HTH_74"/>
</dbReference>
<feature type="compositionally biased region" description="Low complexity" evidence="1">
    <location>
        <begin position="47"/>
        <end position="57"/>
    </location>
</feature>
<evidence type="ECO:0000256" key="1">
    <source>
        <dbReference type="SAM" id="MobiDB-lite"/>
    </source>
</evidence>